<sequence>MSRGSRRSGLVLCFLAFFVLGVATVHAAGNVFMGVAGTFDFDAPSYTFQEDAGSVKVKIARTGDARGSVNVEYGLARPMDATATANKNFKFADPIYAVNFEENQLEGFINIELINDVEYEANEYFYIEIKSVDSSASIGTTNPNATVFISDDGDAGTFDFAAPYIFCREDSGNAVVTIERSIGFSSASYVPVALKVATAGADSNATDGGSKAFDYLGISQELTWATDEVTKTFAVKVFNNDKYQPNVRAIKVRLLSVTGGATIGTKSEMWIFIIDDRDAGTISFALPHYEVLENAGKVTVKVIRSGIPDATNVNKYTDGEAPDQVFKVVLKNVVGGAHLGVDYEHPVEWTWHHDEFFALETHTDQLLDNVGTVVTIQDDGDPAVIVSKASLSVSEIGQIDTFRIRLNSQPTSDVTVSLSATAAELKLSSSSLSFSSTNWKEHQTVIVEAVPDDVAGGIHSSVIAITATSTDTSYNAPFKTTAGAVGYTLAVAIYTQKWGTYDTGNADHAFSWAESDGIVTSPAPQSSIKAFIFDDDQPTLRIIPETVRYRQADRNTGSIVCVREIGHNASVQIVLTTRPLANVDISFVVDASSKIQIEPATIHFTPSSWREAQSVSVSAVGGMSSKEVHYSKMLVYSASSGDAMYNQGYRPAGTLFVQRFPAATVLLDSSRVTARENGGNDVTYKLQLGSELMHWEPAEGNYEPFYVTLGPTADTTLIFSTHSQGALGTSTSLMVASNSTQSTLQSTVKSVAVVRFEIFPSIQTATGSSQVGLAMLRLFRISGGENRGLGGIIVGVTTSTIERSDTWNETLLETECTEINSKPVPRCSLTESLFPGTTTFEDVYVQTDGETLIKQSTEIDPKTNEFVSSSEWVEIDVTTALNRVLAQQRDRSSNFTSGSVNLALSGTAIQSQQGNSGAAIDGNIKSDSGIASTYAMSRIEDVYPWWQIDLNQIRRIEDIVITIKKKVPEGDLQADQLTANMWTFLSNTPFPITNNATEDFLSTKSSALYLHEFEASSRSFDASEMETITYRWRVEGDNSILLNEVEIYQQAFASSRITAGGYMPSVTSYRAGENQIEFLLSPMQDADPSPCDDTTRICRHEMVFTSGNWRDFQRIQVHAIDDKVAVGDREVLMIHSSESMDPDYTGDSFCGVSQVNCNGNLFNDSSVKKLLILEDDENKVILSKSKFTVIEGSHAYPNATSFYKPSKLEARYLRCSTDPDEVIDLHNTSKQACTVSFSGVSGAPWETCITNSTAKPLETGSAWIMAGFKSATNLSNLSLAIPVLTGAKYIRQLTLWGNPKTAITSQASDILDISKDWIEITQILVSMKSGASQIMTMNGLSLFSVHSILIVFDKSYDSINRCILAPRITMTGYKPVTFPLPVRGDLTNPDSVPPATSHLSRMHLYGVSDSVAVSLSSEPLADTFVSVLVEPGSADVTTFDATNASGSSASLTDLVGAKYESGDIRRYRMSTTLRFTPENWNIAQELTLLAVDDNTYRGNRTLTMQISSSSSDSDGLIVPSQTIGSNGVVRSNVQLLESLSYSGADFVVRDRQDDKWPFHIAAKWKSSSGSIEVTVIDDDLPGVTISTSEVIESESSPKAHFSVSLDSAPMQDVTITISYEKDTSLFSTSPLLLTFTRLNWYEPQFVNIYPVGNDIYDAGYPFTLNYEKLVPKSKQPILLHKVTSMDTVYDGLQVGTNENNPSTGSETMCVDGSDGCVSVSVDFIRPDLDDTSVISKLFAYQEAGSLKTSPMHIELMTSDPQYVESIRAMIAMWIFVGFCGAALAGAGTLLAARAIHAKTSHVMPDNDEHTELLPIGAISPRAEAALSSTIST</sequence>
<dbReference type="SUPFAM" id="SSF49785">
    <property type="entry name" value="Galactose-binding domain-like"/>
    <property type="match status" value="1"/>
</dbReference>
<dbReference type="Proteomes" id="UP000602510">
    <property type="component" value="Unassembled WGS sequence"/>
</dbReference>
<evidence type="ECO:0000256" key="6">
    <source>
        <dbReference type="SAM" id="SignalP"/>
    </source>
</evidence>
<evidence type="ECO:0000256" key="5">
    <source>
        <dbReference type="SAM" id="Phobius"/>
    </source>
</evidence>
<dbReference type="SUPFAM" id="SSF141072">
    <property type="entry name" value="CalX-like"/>
    <property type="match status" value="2"/>
</dbReference>
<name>A0A833WMG0_PHYIN</name>
<feature type="chain" id="PRO_5032560607" evidence="6">
    <location>
        <begin position="28"/>
        <end position="1832"/>
    </location>
</feature>
<dbReference type="PANTHER" id="PTHR11878:SF65">
    <property type="entry name" value="NA_CA-EXCHANGE PROTEIN, ISOFORM G"/>
    <property type="match status" value="1"/>
</dbReference>
<evidence type="ECO:0000313" key="8">
    <source>
        <dbReference type="EMBL" id="KAF4042140.1"/>
    </source>
</evidence>
<dbReference type="GO" id="GO:0098703">
    <property type="term" value="P:calcium ion import across plasma membrane"/>
    <property type="evidence" value="ECO:0007669"/>
    <property type="project" value="TreeGrafter"/>
</dbReference>
<gene>
    <name evidence="8" type="ORF">GN244_ATG05507</name>
</gene>
<comment type="caution">
    <text evidence="8">The sequence shown here is derived from an EMBL/GenBank/DDBJ whole genome shotgun (WGS) entry which is preliminary data.</text>
</comment>
<feature type="transmembrane region" description="Helical" evidence="5">
    <location>
        <begin position="1770"/>
        <end position="1792"/>
    </location>
</feature>
<keyword evidence="4" id="KW-0406">Ion transport</keyword>
<feature type="domain" description="Calx-beta" evidence="7">
    <location>
        <begin position="145"/>
        <end position="255"/>
    </location>
</feature>
<dbReference type="PANTHER" id="PTHR11878">
    <property type="entry name" value="SODIUM/CALCIUM EXCHANGER"/>
    <property type="match status" value="1"/>
</dbReference>
<dbReference type="EMBL" id="WSZM01000106">
    <property type="protein sequence ID" value="KAF4042140.1"/>
    <property type="molecule type" value="Genomic_DNA"/>
</dbReference>
<keyword evidence="5" id="KW-0812">Transmembrane</keyword>
<feature type="domain" description="Calx-beta" evidence="7">
    <location>
        <begin position="26"/>
        <end position="130"/>
    </location>
</feature>
<dbReference type="Gene3D" id="2.60.120.260">
    <property type="entry name" value="Galactose-binding domain-like"/>
    <property type="match status" value="1"/>
</dbReference>
<proteinExistence type="predicted"/>
<dbReference type="InterPro" id="IPR038081">
    <property type="entry name" value="CalX-like_sf"/>
</dbReference>
<evidence type="ECO:0000256" key="2">
    <source>
        <dbReference type="ARBA" id="ARBA00022737"/>
    </source>
</evidence>
<keyword evidence="9" id="KW-1185">Reference proteome</keyword>
<evidence type="ECO:0000256" key="3">
    <source>
        <dbReference type="ARBA" id="ARBA00022837"/>
    </source>
</evidence>
<dbReference type="SMART" id="SM00237">
    <property type="entry name" value="Calx_beta"/>
    <property type="match status" value="2"/>
</dbReference>
<protein>
    <submittedName>
        <fullName evidence="8">Calx-beta domain</fullName>
    </submittedName>
</protein>
<dbReference type="InterPro" id="IPR003644">
    <property type="entry name" value="Calx_beta"/>
</dbReference>
<evidence type="ECO:0000313" key="9">
    <source>
        <dbReference type="Proteomes" id="UP000602510"/>
    </source>
</evidence>
<keyword evidence="5" id="KW-0472">Membrane</keyword>
<evidence type="ECO:0000259" key="7">
    <source>
        <dbReference type="SMART" id="SM00237"/>
    </source>
</evidence>
<dbReference type="InterPro" id="IPR051171">
    <property type="entry name" value="CaCA"/>
</dbReference>
<keyword evidence="4" id="KW-0813">Transport</keyword>
<evidence type="ECO:0000256" key="4">
    <source>
        <dbReference type="ARBA" id="ARBA00023065"/>
    </source>
</evidence>
<keyword evidence="2" id="KW-0677">Repeat</keyword>
<dbReference type="Gene3D" id="2.60.40.2030">
    <property type="match status" value="3"/>
</dbReference>
<evidence type="ECO:0000256" key="1">
    <source>
        <dbReference type="ARBA" id="ARBA00022729"/>
    </source>
</evidence>
<keyword evidence="3" id="KW-0106">Calcium</keyword>
<organism evidence="8 9">
    <name type="scientific">Phytophthora infestans</name>
    <name type="common">Potato late blight agent</name>
    <name type="synonym">Botrytis infestans</name>
    <dbReference type="NCBI Taxonomy" id="4787"/>
    <lineage>
        <taxon>Eukaryota</taxon>
        <taxon>Sar</taxon>
        <taxon>Stramenopiles</taxon>
        <taxon>Oomycota</taxon>
        <taxon>Peronosporomycetes</taxon>
        <taxon>Peronosporales</taxon>
        <taxon>Peronosporaceae</taxon>
        <taxon>Phytophthora</taxon>
    </lineage>
</organism>
<dbReference type="InterPro" id="IPR008979">
    <property type="entry name" value="Galactose-bd-like_sf"/>
</dbReference>
<keyword evidence="1 6" id="KW-0732">Signal</keyword>
<feature type="signal peptide" evidence="6">
    <location>
        <begin position="1"/>
        <end position="27"/>
    </location>
</feature>
<accession>A0A833WMG0</accession>
<dbReference type="GO" id="GO:0016020">
    <property type="term" value="C:membrane"/>
    <property type="evidence" value="ECO:0007669"/>
    <property type="project" value="InterPro"/>
</dbReference>
<reference evidence="8" key="1">
    <citation type="submission" date="2020-04" db="EMBL/GenBank/DDBJ databases">
        <title>Hybrid Assembly of Korean Phytophthora infestans isolates.</title>
        <authorList>
            <person name="Prokchorchik M."/>
            <person name="Lee Y."/>
            <person name="Seo J."/>
            <person name="Cho J.-H."/>
            <person name="Park Y.-E."/>
            <person name="Jang D.-C."/>
            <person name="Im J.-S."/>
            <person name="Choi J.-G."/>
            <person name="Park H.-J."/>
            <person name="Lee G.-B."/>
            <person name="Lee Y.-G."/>
            <person name="Hong S.-Y."/>
            <person name="Cho K."/>
            <person name="Sohn K.H."/>
        </authorList>
    </citation>
    <scope>NUCLEOTIDE SEQUENCE</scope>
    <source>
        <strain evidence="8">KR_1_A1</strain>
    </source>
</reference>
<dbReference type="GO" id="GO:0007154">
    <property type="term" value="P:cell communication"/>
    <property type="evidence" value="ECO:0007669"/>
    <property type="project" value="InterPro"/>
</dbReference>
<keyword evidence="5" id="KW-1133">Transmembrane helix</keyword>
<dbReference type="GO" id="GO:0005432">
    <property type="term" value="F:calcium:sodium antiporter activity"/>
    <property type="evidence" value="ECO:0007669"/>
    <property type="project" value="TreeGrafter"/>
</dbReference>
<dbReference type="Pfam" id="PF03160">
    <property type="entry name" value="Calx-beta"/>
    <property type="match status" value="2"/>
</dbReference>